<evidence type="ECO:0008006" key="5">
    <source>
        <dbReference type="Google" id="ProtNLM"/>
    </source>
</evidence>
<comment type="caution">
    <text evidence="2">The sequence shown here is derived from an EMBL/GenBank/DDBJ whole genome shotgun (WGS) entry which is preliminary data.</text>
</comment>
<evidence type="ECO:0000313" key="4">
    <source>
        <dbReference type="Proteomes" id="UP000747110"/>
    </source>
</evidence>
<dbReference type="Proteomes" id="UP000722791">
    <property type="component" value="Unassembled WGS sequence"/>
</dbReference>
<accession>A0A8J4GT22</accession>
<dbReference type="AlphaFoldDB" id="A0A8J4GT22"/>
<dbReference type="EMBL" id="BNCQ01000057">
    <property type="protein sequence ID" value="GIM14522.1"/>
    <property type="molecule type" value="Genomic_DNA"/>
</dbReference>
<evidence type="ECO:0000313" key="3">
    <source>
        <dbReference type="Proteomes" id="UP000722791"/>
    </source>
</evidence>
<keyword evidence="4" id="KW-1185">Reference proteome</keyword>
<proteinExistence type="predicted"/>
<sequence>MFAKSRLIILGNDSRFWKRSCSLRSGSILPACRSVQASVLNSRLAGDQAKDNPQLNLLPRFSPVAWSFVANKRPKMPLWFKMAAVVLTTYAVLATVTAQGTIPKNPPPAKTSPPPPPSPPSPPASCKFCFNLSVTNYGAIKPLTPADCTAIRSNLTTGIVALFNTSFKGVLSPFTGGCNISTGAVAACAAIIPGDYYSWKPSTITAVKAFQTILQNSLLFYLNRWTTVQIACSKKLIFTGSASSTGFCLPGHTHTVSCPASQ</sequence>
<reference evidence="2" key="1">
    <citation type="journal article" date="2021" name="Proc. Natl. Acad. Sci. U.S.A.">
        <title>Three genomes in the algal genus Volvox reveal the fate of a haploid sex-determining region after a transition to homothallism.</title>
        <authorList>
            <person name="Yamamoto K."/>
            <person name="Hamaji T."/>
            <person name="Kawai-Toyooka H."/>
            <person name="Matsuzaki R."/>
            <person name="Takahashi F."/>
            <person name="Nishimura Y."/>
            <person name="Kawachi M."/>
            <person name="Noguchi H."/>
            <person name="Minakuchi Y."/>
            <person name="Umen J.G."/>
            <person name="Toyoda A."/>
            <person name="Nozaki H."/>
        </authorList>
    </citation>
    <scope>NUCLEOTIDE SEQUENCE</scope>
    <source>
        <strain evidence="2">NIES-3785</strain>
        <strain evidence="1">NIES-3786</strain>
    </source>
</reference>
<evidence type="ECO:0000313" key="2">
    <source>
        <dbReference type="EMBL" id="GIM14522.1"/>
    </source>
</evidence>
<organism evidence="2 3">
    <name type="scientific">Volvox reticuliferus</name>
    <dbReference type="NCBI Taxonomy" id="1737510"/>
    <lineage>
        <taxon>Eukaryota</taxon>
        <taxon>Viridiplantae</taxon>
        <taxon>Chlorophyta</taxon>
        <taxon>core chlorophytes</taxon>
        <taxon>Chlorophyceae</taxon>
        <taxon>CS clade</taxon>
        <taxon>Chlamydomonadales</taxon>
        <taxon>Volvocaceae</taxon>
        <taxon>Volvox</taxon>
    </lineage>
</organism>
<dbReference type="Proteomes" id="UP000747110">
    <property type="component" value="Unassembled WGS sequence"/>
</dbReference>
<name>A0A8J4GT22_9CHLO</name>
<protein>
    <recommendedName>
        <fullName evidence="5">Pherophorin domain-containing protein</fullName>
    </recommendedName>
</protein>
<evidence type="ECO:0000313" key="1">
    <source>
        <dbReference type="EMBL" id="GIL80271.1"/>
    </source>
</evidence>
<dbReference type="EMBL" id="BNCP01000017">
    <property type="protein sequence ID" value="GIL80271.1"/>
    <property type="molecule type" value="Genomic_DNA"/>
</dbReference>
<dbReference type="OrthoDB" id="10439608at2759"/>
<gene>
    <name evidence="1" type="ORF">Vretifemale_9452</name>
    <name evidence="2" type="ORF">Vretimale_17455</name>
</gene>